<feature type="region of interest" description="Disordered" evidence="1">
    <location>
        <begin position="242"/>
        <end position="261"/>
    </location>
</feature>
<proteinExistence type="predicted"/>
<keyword evidence="3" id="KW-1185">Reference proteome</keyword>
<reference evidence="2" key="1">
    <citation type="submission" date="2021-06" db="EMBL/GenBank/DDBJ databases">
        <authorList>
            <person name="Kallberg Y."/>
            <person name="Tangrot J."/>
            <person name="Rosling A."/>
        </authorList>
    </citation>
    <scope>NUCLEOTIDE SEQUENCE</scope>
    <source>
        <strain evidence="2">UK204</strain>
    </source>
</reference>
<dbReference type="OrthoDB" id="2404656at2759"/>
<feature type="compositionally biased region" description="Basic and acidic residues" evidence="1">
    <location>
        <begin position="206"/>
        <end position="219"/>
    </location>
</feature>
<gene>
    <name evidence="2" type="ORF">FCALED_LOCUS8220</name>
</gene>
<protein>
    <submittedName>
        <fullName evidence="2">10791_t:CDS:1</fullName>
    </submittedName>
</protein>
<name>A0A9N9GD20_9GLOM</name>
<accession>A0A9N9GD20</accession>
<dbReference type="EMBL" id="CAJVPQ010002341">
    <property type="protein sequence ID" value="CAG8593522.1"/>
    <property type="molecule type" value="Genomic_DNA"/>
</dbReference>
<comment type="caution">
    <text evidence="2">The sequence shown here is derived from an EMBL/GenBank/DDBJ whole genome shotgun (WGS) entry which is preliminary data.</text>
</comment>
<dbReference type="Proteomes" id="UP000789570">
    <property type="component" value="Unassembled WGS sequence"/>
</dbReference>
<feature type="region of interest" description="Disordered" evidence="1">
    <location>
        <begin position="190"/>
        <end position="222"/>
    </location>
</feature>
<evidence type="ECO:0000256" key="1">
    <source>
        <dbReference type="SAM" id="MobiDB-lite"/>
    </source>
</evidence>
<dbReference type="AlphaFoldDB" id="A0A9N9GD20"/>
<organism evidence="2 3">
    <name type="scientific">Funneliformis caledonium</name>
    <dbReference type="NCBI Taxonomy" id="1117310"/>
    <lineage>
        <taxon>Eukaryota</taxon>
        <taxon>Fungi</taxon>
        <taxon>Fungi incertae sedis</taxon>
        <taxon>Mucoromycota</taxon>
        <taxon>Glomeromycotina</taxon>
        <taxon>Glomeromycetes</taxon>
        <taxon>Glomerales</taxon>
        <taxon>Glomeraceae</taxon>
        <taxon>Funneliformis</taxon>
    </lineage>
</organism>
<evidence type="ECO:0000313" key="2">
    <source>
        <dbReference type="EMBL" id="CAG8593522.1"/>
    </source>
</evidence>
<sequence length="521" mass="60487">MSVSYLKDFFCKTNTSEWTCENAVEYYKKYISPNEKLKKILYSINVELKQVLKAESDESCRMAQYILDYWKKAIEIWPSWNTESQPVMNGKFVPISIVKVWPSWNTESRLAMNGKFVPILIVFSGKLEHRKSTGHERKHWTSDVKKSDQNVKTIQNHLNERKALVHNKILKNSIIRDQVIRSMLAEHITSKRPAEEASPIITSPNLRDHTQHEQDRPRTPENNLQGEMVLRKKKKVHYTESSSSDYDGYIEGSKDNSRESTPCLTTQTIANTLIITPNKPIITSAIFNQYSMHVIFLKELILKKLEAIFQSDYSEIFSKIIEETATEKDNKTTKESRFLFFIRHTLLDFVAMFKYLTPKILDRDMKERSYIVECLSPILRAFRNAFSGIKYEWIEKDVESIKKVNEIFMSNIGHCKIDLLVLRLSDASKLLMVEVSGPPHKSTKRHTVGDVKKLLMMAICSLCRILANNLDCPINDAKKVRTYSIQAIGKVQRKIRSFIPSADNIKDLQEWLHLPDNYLNL</sequence>
<evidence type="ECO:0000313" key="3">
    <source>
        <dbReference type="Proteomes" id="UP000789570"/>
    </source>
</evidence>